<evidence type="ECO:0000256" key="3">
    <source>
        <dbReference type="PROSITE-ProRule" id="PRU00023"/>
    </source>
</evidence>
<dbReference type="EMBL" id="JAEHOE010000022">
    <property type="protein sequence ID" value="KAG2495905.1"/>
    <property type="molecule type" value="Genomic_DNA"/>
</dbReference>
<keyword evidence="4" id="KW-0862">Zinc</keyword>
<dbReference type="PROSITE" id="PS50089">
    <property type="entry name" value="ZF_RING_2"/>
    <property type="match status" value="1"/>
</dbReference>
<dbReference type="PROSITE" id="PS50088">
    <property type="entry name" value="ANK_REPEAT"/>
    <property type="match status" value="2"/>
</dbReference>
<evidence type="ECO:0000313" key="8">
    <source>
        <dbReference type="Proteomes" id="UP000612055"/>
    </source>
</evidence>
<feature type="repeat" description="ANK" evidence="3">
    <location>
        <begin position="30"/>
        <end position="62"/>
    </location>
</feature>
<feature type="repeat" description="ANK" evidence="3">
    <location>
        <begin position="110"/>
        <end position="142"/>
    </location>
</feature>
<keyword evidence="1" id="KW-0677">Repeat</keyword>
<dbReference type="PANTHER" id="PTHR24173">
    <property type="entry name" value="ANKYRIN REPEAT CONTAINING"/>
    <property type="match status" value="1"/>
</dbReference>
<dbReference type="Pfam" id="PF13920">
    <property type="entry name" value="zf-C3HC4_3"/>
    <property type="match status" value="1"/>
</dbReference>
<name>A0A835YBM3_9CHLO</name>
<feature type="region of interest" description="Disordered" evidence="5">
    <location>
        <begin position="664"/>
        <end position="730"/>
    </location>
</feature>
<feature type="compositionally biased region" description="Pro residues" evidence="5">
    <location>
        <begin position="613"/>
        <end position="629"/>
    </location>
</feature>
<dbReference type="SUPFAM" id="SSF48403">
    <property type="entry name" value="Ankyrin repeat"/>
    <property type="match status" value="1"/>
</dbReference>
<feature type="compositionally biased region" description="Gly residues" evidence="5">
    <location>
        <begin position="808"/>
        <end position="826"/>
    </location>
</feature>
<dbReference type="PANTHER" id="PTHR24173:SF74">
    <property type="entry name" value="ANKYRIN REPEAT DOMAIN-CONTAINING PROTEIN 16"/>
    <property type="match status" value="1"/>
</dbReference>
<evidence type="ECO:0000313" key="7">
    <source>
        <dbReference type="EMBL" id="KAG2495905.1"/>
    </source>
</evidence>
<feature type="region of interest" description="Disordered" evidence="5">
    <location>
        <begin position="750"/>
        <end position="839"/>
    </location>
</feature>
<evidence type="ECO:0000259" key="6">
    <source>
        <dbReference type="PROSITE" id="PS50089"/>
    </source>
</evidence>
<feature type="compositionally biased region" description="Polar residues" evidence="5">
    <location>
        <begin position="555"/>
        <end position="565"/>
    </location>
</feature>
<dbReference type="PROSITE" id="PS50297">
    <property type="entry name" value="ANK_REP_REGION"/>
    <property type="match status" value="2"/>
</dbReference>
<comment type="caution">
    <text evidence="7">The sequence shown here is derived from an EMBL/GenBank/DDBJ whole genome shotgun (WGS) entry which is preliminary data.</text>
</comment>
<evidence type="ECO:0000256" key="5">
    <source>
        <dbReference type="SAM" id="MobiDB-lite"/>
    </source>
</evidence>
<dbReference type="InterPro" id="IPR001841">
    <property type="entry name" value="Znf_RING"/>
</dbReference>
<keyword evidence="4" id="KW-0863">Zinc-finger</keyword>
<feature type="region of interest" description="Disordered" evidence="5">
    <location>
        <begin position="339"/>
        <end position="397"/>
    </location>
</feature>
<dbReference type="Gene3D" id="1.25.40.20">
    <property type="entry name" value="Ankyrin repeat-containing domain"/>
    <property type="match status" value="1"/>
</dbReference>
<sequence>MQRISEGLLGRPPEPPQLTLPRLLNAHNWLGHTPIMRAAQRGHVGVVRALLAAGASPWARDRGLCSSLHHAALRGHGEVITAILQHPASARQPRGTRNLVFRLVDLPTHAGYAPLHFAAAAAQPRALAALLQGGANVAARSWHEGDGWITCPRGSTALHLCARRGDNGMCTAILRHYLVVLRDSGAVDPRLHADVSSMRPWQLAAERGFAALAEILLPTTPLAAVFQGPDEARLHTVPTLRAMASAALQVHLLSQIDQAEAASTAKRQHSARASVFAALRSNTTAVGASGYGGGSMYGIGIDGTSMYGITEGGGVPAALSRTGSLASMVGSALGSLRRQSLRSVHSMKRKLARASRTSHGGGGLADPRKSRGSGEGKNQARGPASPQPVGAAAWIPPPAVPPSSVAGTSMYDRPSAVSLQSASQYGVASHYGGSVAAYGPGGASMYGNEPSGYGIAYGTEASGYGIEPSGYGACIGGSPRTSGAHALAGRSSAILDGGGGGWGDAGGGGVGGGSTVAGLGAQGGALSAGYIAWHPAGDGVLPGGEPLLPPRPQGSRHNPLQSEVQGGSPATSGSSPAAGGSPVPGGSPVLGTYTPTHASGAPWTALPPLGGLPRPPLPPAPWSMAPPPTALGAPASPSPGLPLGTPFALPGGQLADLALATPAPPNAAQVPARPSLVGGSPVARGPVGVGPTASGAEGSRGLAASDSPLPAHRLFPQPPQPQLKPVSEEAVSSVAGLGEAACAEAAAVQAASPSGVGAPPSGTSRRRPGGSVPASPGLRPAGGSVEAPATTAAQQGLGSGSMLRGRNGRGASGGPSVGPGVSGSGPRGAANDSNAGQAPQAERVAGAGCGSTAAQQIGSDVSENLCGICFERAAILSLRPCDHVLCAQCSRELTRMVAGHPPTCPFCRGVVRGFGC</sequence>
<protein>
    <recommendedName>
        <fullName evidence="6">RING-type domain-containing protein</fullName>
    </recommendedName>
</protein>
<proteinExistence type="predicted"/>
<dbReference type="AlphaFoldDB" id="A0A835YBM3"/>
<organism evidence="7 8">
    <name type="scientific">Edaphochlamys debaryana</name>
    <dbReference type="NCBI Taxonomy" id="47281"/>
    <lineage>
        <taxon>Eukaryota</taxon>
        <taxon>Viridiplantae</taxon>
        <taxon>Chlorophyta</taxon>
        <taxon>core chlorophytes</taxon>
        <taxon>Chlorophyceae</taxon>
        <taxon>CS clade</taxon>
        <taxon>Chlamydomonadales</taxon>
        <taxon>Chlamydomonadales incertae sedis</taxon>
        <taxon>Edaphochlamys</taxon>
    </lineage>
</organism>
<gene>
    <name evidence="7" type="ORF">HYH03_006142</name>
</gene>
<accession>A0A835YBM3</accession>
<feature type="region of interest" description="Disordered" evidence="5">
    <location>
        <begin position="541"/>
        <end position="647"/>
    </location>
</feature>
<evidence type="ECO:0000256" key="4">
    <source>
        <dbReference type="PROSITE-ProRule" id="PRU00175"/>
    </source>
</evidence>
<dbReference type="InterPro" id="IPR036770">
    <property type="entry name" value="Ankyrin_rpt-contain_sf"/>
</dbReference>
<keyword evidence="2 3" id="KW-0040">ANK repeat</keyword>
<reference evidence="7" key="1">
    <citation type="journal article" date="2020" name="bioRxiv">
        <title>Comparative genomics of Chlamydomonas.</title>
        <authorList>
            <person name="Craig R.J."/>
            <person name="Hasan A.R."/>
            <person name="Ness R.W."/>
            <person name="Keightley P.D."/>
        </authorList>
    </citation>
    <scope>NUCLEOTIDE SEQUENCE</scope>
    <source>
        <strain evidence="7">CCAP 11/70</strain>
    </source>
</reference>
<dbReference type="InterPro" id="IPR013083">
    <property type="entry name" value="Znf_RING/FYVE/PHD"/>
</dbReference>
<dbReference type="OrthoDB" id="550106at2759"/>
<evidence type="ECO:0000256" key="2">
    <source>
        <dbReference type="ARBA" id="ARBA00023043"/>
    </source>
</evidence>
<dbReference type="Gene3D" id="3.30.40.10">
    <property type="entry name" value="Zinc/RING finger domain, C3HC4 (zinc finger)"/>
    <property type="match status" value="1"/>
</dbReference>
<dbReference type="SMART" id="SM00248">
    <property type="entry name" value="ANK"/>
    <property type="match status" value="4"/>
</dbReference>
<keyword evidence="8" id="KW-1185">Reference proteome</keyword>
<feature type="compositionally biased region" description="Low complexity" evidence="5">
    <location>
        <begin position="566"/>
        <end position="587"/>
    </location>
</feature>
<keyword evidence="4" id="KW-0479">Metal-binding</keyword>
<feature type="domain" description="RING-type" evidence="6">
    <location>
        <begin position="866"/>
        <end position="908"/>
    </location>
</feature>
<dbReference type="SUPFAM" id="SSF57850">
    <property type="entry name" value="RING/U-box"/>
    <property type="match status" value="1"/>
</dbReference>
<dbReference type="Pfam" id="PF12796">
    <property type="entry name" value="Ank_2"/>
    <property type="match status" value="1"/>
</dbReference>
<dbReference type="InterPro" id="IPR002110">
    <property type="entry name" value="Ankyrin_rpt"/>
</dbReference>
<dbReference type="GO" id="GO:0008270">
    <property type="term" value="F:zinc ion binding"/>
    <property type="evidence" value="ECO:0007669"/>
    <property type="project" value="UniProtKB-KW"/>
</dbReference>
<evidence type="ECO:0000256" key="1">
    <source>
        <dbReference type="ARBA" id="ARBA00022737"/>
    </source>
</evidence>
<dbReference type="Proteomes" id="UP000612055">
    <property type="component" value="Unassembled WGS sequence"/>
</dbReference>